<comment type="caution">
    <text evidence="1">The sequence shown here is derived from an EMBL/GenBank/DDBJ whole genome shotgun (WGS) entry which is preliminary data.</text>
</comment>
<sequence length="217" mass="24662">MADGDHATEPMPEDAAARVDRDLIARAYKKLVNKEDLTKPERAALKRHEREKEEHLRWQHYKAIPQKHWRKMSGRQTKVLNEQAARYGIPFGGAHINLPNVVRALHDFLAENAYKLARDEDDLMQGAGSPALERYREERAAIAKLDRLQREQQLLPRDEVREALGRVAAILRGAGDSLQRQFGSAAVDALYEALDDAELELDRFFGKRDSGEADGRS</sequence>
<accession>A0A5M6D306</accession>
<dbReference type="Proteomes" id="UP000324479">
    <property type="component" value="Unassembled WGS sequence"/>
</dbReference>
<dbReference type="EMBL" id="VWOX01000009">
    <property type="protein sequence ID" value="KAA5541897.1"/>
    <property type="molecule type" value="Genomic_DNA"/>
</dbReference>
<reference evidence="1 2" key="1">
    <citation type="submission" date="2019-08" db="EMBL/GenBank/DDBJ databases">
        <authorList>
            <person name="Dhanesh K."/>
            <person name="Kumar G."/>
            <person name="Sasikala C."/>
            <person name="Venkata Ramana C."/>
        </authorList>
    </citation>
    <scope>NUCLEOTIDE SEQUENCE [LARGE SCALE GENOMIC DNA]</scope>
    <source>
        <strain evidence="1 2">JC645</strain>
    </source>
</reference>
<keyword evidence="2" id="KW-1185">Reference proteome</keyword>
<dbReference type="RefSeq" id="WP_150077631.1">
    <property type="nucleotide sequence ID" value="NZ_VWOX01000009.1"/>
</dbReference>
<organism evidence="1 2">
    <name type="scientific">Roseiconus nitratireducens</name>
    <dbReference type="NCBI Taxonomy" id="2605748"/>
    <lineage>
        <taxon>Bacteria</taxon>
        <taxon>Pseudomonadati</taxon>
        <taxon>Planctomycetota</taxon>
        <taxon>Planctomycetia</taxon>
        <taxon>Pirellulales</taxon>
        <taxon>Pirellulaceae</taxon>
        <taxon>Roseiconus</taxon>
    </lineage>
</organism>
<proteinExistence type="predicted"/>
<protein>
    <submittedName>
        <fullName evidence="1">Uncharacterized protein</fullName>
    </submittedName>
</protein>
<name>A0A5M6D306_9BACT</name>
<evidence type="ECO:0000313" key="2">
    <source>
        <dbReference type="Proteomes" id="UP000324479"/>
    </source>
</evidence>
<evidence type="ECO:0000313" key="1">
    <source>
        <dbReference type="EMBL" id="KAA5541897.1"/>
    </source>
</evidence>
<dbReference type="AlphaFoldDB" id="A0A5M6D306"/>
<gene>
    <name evidence="1" type="ORF">FYK55_17015</name>
</gene>